<evidence type="ECO:0000256" key="7">
    <source>
        <dbReference type="ARBA" id="ARBA00023065"/>
    </source>
</evidence>
<dbReference type="InterPro" id="IPR023614">
    <property type="entry name" value="Porin_dom_sf"/>
</dbReference>
<evidence type="ECO:0000259" key="12">
    <source>
        <dbReference type="Pfam" id="PF13609"/>
    </source>
</evidence>
<dbReference type="Gene3D" id="2.40.160.10">
    <property type="entry name" value="Porin"/>
    <property type="match status" value="1"/>
</dbReference>
<dbReference type="OrthoDB" id="6975458at2"/>
<evidence type="ECO:0000256" key="8">
    <source>
        <dbReference type="ARBA" id="ARBA00023114"/>
    </source>
</evidence>
<feature type="compositionally biased region" description="Basic and acidic residues" evidence="11">
    <location>
        <begin position="100"/>
        <end position="112"/>
    </location>
</feature>
<dbReference type="AlphaFoldDB" id="A0A2S9K9C8"/>
<protein>
    <recommendedName>
        <fullName evidence="12">Porin domain-containing protein</fullName>
    </recommendedName>
</protein>
<evidence type="ECO:0000256" key="11">
    <source>
        <dbReference type="SAM" id="MobiDB-lite"/>
    </source>
</evidence>
<comment type="caution">
    <text evidence="13">The sequence shown here is derived from an EMBL/GenBank/DDBJ whole genome shotgun (WGS) entry which is preliminary data.</text>
</comment>
<dbReference type="Pfam" id="PF13609">
    <property type="entry name" value="Porin_4"/>
    <property type="match status" value="1"/>
</dbReference>
<dbReference type="InterPro" id="IPR001702">
    <property type="entry name" value="Porin_Gram-ve"/>
</dbReference>
<evidence type="ECO:0000313" key="13">
    <source>
        <dbReference type="EMBL" id="PRD67066.1"/>
    </source>
</evidence>
<dbReference type="InterPro" id="IPR002299">
    <property type="entry name" value="Porin_Neis"/>
</dbReference>
<dbReference type="InterPro" id="IPR033900">
    <property type="entry name" value="Gram_neg_porin_domain"/>
</dbReference>
<feature type="region of interest" description="Disordered" evidence="11">
    <location>
        <begin position="92"/>
        <end position="112"/>
    </location>
</feature>
<evidence type="ECO:0000313" key="14">
    <source>
        <dbReference type="Proteomes" id="UP000238589"/>
    </source>
</evidence>
<evidence type="ECO:0000256" key="9">
    <source>
        <dbReference type="ARBA" id="ARBA00023136"/>
    </source>
</evidence>
<dbReference type="PRINTS" id="PR00184">
    <property type="entry name" value="NEISSPPORIN"/>
</dbReference>
<sequence length="499" mass="52185">MPDAVLVSFSRRLTITRSARGRSFMGFTPNSKTQGLSGLAPDAVSTRCHRVLIIRAESRLFKPGVYARSTGPASGAAADAGGLSRACRGRDQAPALHPGGMEEGKARLREDPWDPSERKCRFYDTFCPQTKGKPGFSARYLVKLSGIFISCDESLPGASRCVQPQPQEEFDMKKSLIALAVLAAAGAASAQSSVQLYGTADVWFGSVKNLGQKAQTVLEDGGVDDSRFGLKGSEDLGGGLKAIFTLEQGFKLDNGAQAAAGQAFSREATVGLEGKFGTVKLGKQFNAFDDVSGAAATVFDGALTPMNNVFESGAFATNDNNTVKYLSPSFSGFSGSVSYSFGENKTATVDATNNYALAGQYANGPFAAGIGYAVKDLGAAGEDKATRLNGSYNLGVATLKASYGLVDFANNNETNEYEIGVDYPVASNLVLSAGYAFSKKENGAGAKLSETNGFGLAAAYLLSKRTTAYVGATQATTENAAGVDTAKKTVYAVGVKHNF</sequence>
<dbReference type="SUPFAM" id="SSF56935">
    <property type="entry name" value="Porins"/>
    <property type="match status" value="1"/>
</dbReference>
<evidence type="ECO:0000256" key="3">
    <source>
        <dbReference type="ARBA" id="ARBA00022448"/>
    </source>
</evidence>
<dbReference type="GO" id="GO:0015288">
    <property type="term" value="F:porin activity"/>
    <property type="evidence" value="ECO:0007669"/>
    <property type="project" value="UniProtKB-KW"/>
</dbReference>
<evidence type="ECO:0000256" key="10">
    <source>
        <dbReference type="ARBA" id="ARBA00023237"/>
    </source>
</evidence>
<evidence type="ECO:0000256" key="5">
    <source>
        <dbReference type="ARBA" id="ARBA00022692"/>
    </source>
</evidence>
<keyword evidence="6" id="KW-0732">Signal</keyword>
<feature type="domain" description="Porin" evidence="12">
    <location>
        <begin position="178"/>
        <end position="479"/>
    </location>
</feature>
<keyword evidence="9" id="KW-0472">Membrane</keyword>
<keyword evidence="10" id="KW-0998">Cell outer membrane</keyword>
<comment type="subcellular location">
    <subcellularLocation>
        <location evidence="1">Cell outer membrane</location>
        <topology evidence="1">Multi-pass membrane protein</topology>
    </subcellularLocation>
</comment>
<comment type="subunit">
    <text evidence="2">Homotrimer.</text>
</comment>
<accession>A0A2S9K9C8</accession>
<dbReference type="CDD" id="cd00342">
    <property type="entry name" value="gram_neg_porins"/>
    <property type="match status" value="1"/>
</dbReference>
<keyword evidence="14" id="KW-1185">Reference proteome</keyword>
<dbReference type="PANTHER" id="PTHR34501:SF9">
    <property type="entry name" value="MAJOR OUTER MEMBRANE PROTEIN P.IA"/>
    <property type="match status" value="1"/>
</dbReference>
<keyword evidence="3" id="KW-0813">Transport</keyword>
<proteinExistence type="predicted"/>
<evidence type="ECO:0000256" key="2">
    <source>
        <dbReference type="ARBA" id="ARBA00011233"/>
    </source>
</evidence>
<keyword evidence="5" id="KW-0812">Transmembrane</keyword>
<dbReference type="InterPro" id="IPR050298">
    <property type="entry name" value="Gram-neg_bact_OMP"/>
</dbReference>
<evidence type="ECO:0000256" key="1">
    <source>
        <dbReference type="ARBA" id="ARBA00004571"/>
    </source>
</evidence>
<name>A0A2S9K9C8_9BURK</name>
<dbReference type="GO" id="GO:0034220">
    <property type="term" value="P:monoatomic ion transmembrane transport"/>
    <property type="evidence" value="ECO:0007669"/>
    <property type="project" value="InterPro"/>
</dbReference>
<dbReference type="GO" id="GO:0009279">
    <property type="term" value="C:cell outer membrane"/>
    <property type="evidence" value="ECO:0007669"/>
    <property type="project" value="UniProtKB-SubCell"/>
</dbReference>
<gene>
    <name evidence="13" type="ORF">C6P64_01000</name>
</gene>
<organism evidence="13 14">
    <name type="scientific">Malikia granosa</name>
    <dbReference type="NCBI Taxonomy" id="263067"/>
    <lineage>
        <taxon>Bacteria</taxon>
        <taxon>Pseudomonadati</taxon>
        <taxon>Pseudomonadota</taxon>
        <taxon>Betaproteobacteria</taxon>
        <taxon>Burkholderiales</taxon>
        <taxon>Comamonadaceae</taxon>
        <taxon>Malikia</taxon>
    </lineage>
</organism>
<reference evidence="13 14" key="1">
    <citation type="submission" date="2018-03" db="EMBL/GenBank/DDBJ databases">
        <title>Comparative genomics illustrates the genes involved in a hyperalkaliphilic mechanisms of Serpentinomonas isolated from highly-alkaline calcium-rich serpentinized springs.</title>
        <authorList>
            <person name="Suzuki S."/>
            <person name="Ishii S."/>
            <person name="Walworth N."/>
            <person name="Bird L."/>
            <person name="Kuenen J.G."/>
            <person name="Nealson K.H."/>
        </authorList>
    </citation>
    <scope>NUCLEOTIDE SEQUENCE [LARGE SCALE GENOMIC DNA]</scope>
    <source>
        <strain evidence="13 14">P1</strain>
    </source>
</reference>
<evidence type="ECO:0000256" key="6">
    <source>
        <dbReference type="ARBA" id="ARBA00022729"/>
    </source>
</evidence>
<dbReference type="PRINTS" id="PR00182">
    <property type="entry name" value="ECOLNEIPORIN"/>
</dbReference>
<keyword evidence="7" id="KW-0406">Ion transport</keyword>
<dbReference type="GO" id="GO:0046930">
    <property type="term" value="C:pore complex"/>
    <property type="evidence" value="ECO:0007669"/>
    <property type="project" value="UniProtKB-KW"/>
</dbReference>
<keyword evidence="8" id="KW-0626">Porin</keyword>
<dbReference type="PANTHER" id="PTHR34501">
    <property type="entry name" value="PROTEIN YDDL-RELATED"/>
    <property type="match status" value="1"/>
</dbReference>
<evidence type="ECO:0000256" key="4">
    <source>
        <dbReference type="ARBA" id="ARBA00022452"/>
    </source>
</evidence>
<dbReference type="Proteomes" id="UP000238589">
    <property type="component" value="Unassembled WGS sequence"/>
</dbReference>
<dbReference type="EMBL" id="PVLQ01000007">
    <property type="protein sequence ID" value="PRD67066.1"/>
    <property type="molecule type" value="Genomic_DNA"/>
</dbReference>
<keyword evidence="4" id="KW-1134">Transmembrane beta strand</keyword>